<feature type="transmembrane region" description="Helical" evidence="2">
    <location>
        <begin position="113"/>
        <end position="132"/>
    </location>
</feature>
<dbReference type="Pfam" id="PF04024">
    <property type="entry name" value="PspC"/>
    <property type="match status" value="1"/>
</dbReference>
<feature type="transmembrane region" description="Helical" evidence="2">
    <location>
        <begin position="144"/>
        <end position="163"/>
    </location>
</feature>
<feature type="transmembrane region" description="Helical" evidence="2">
    <location>
        <begin position="58"/>
        <end position="81"/>
    </location>
</feature>
<protein>
    <submittedName>
        <fullName evidence="4">PspC domain-containing protein</fullName>
    </submittedName>
</protein>
<feature type="region of interest" description="Disordered" evidence="1">
    <location>
        <begin position="364"/>
        <end position="385"/>
    </location>
</feature>
<accession>A0A2U1T6Z2</accession>
<dbReference type="KEGG" id="cyz:C3B44_02260"/>
<gene>
    <name evidence="4" type="ORF">DF222_05345</name>
</gene>
<keyword evidence="2" id="KW-1133">Transmembrane helix</keyword>
<keyword evidence="2" id="KW-0812">Transmembrane</keyword>
<keyword evidence="2" id="KW-0472">Membrane</keyword>
<evidence type="ECO:0000313" key="5">
    <source>
        <dbReference type="Proteomes" id="UP000244989"/>
    </source>
</evidence>
<reference evidence="5" key="1">
    <citation type="submission" date="2018-04" db="EMBL/GenBank/DDBJ databases">
        <authorList>
            <person name="Liu S."/>
            <person name="Wang Z."/>
            <person name="Li J."/>
        </authorList>
    </citation>
    <scope>NUCLEOTIDE SEQUENCE [LARGE SCALE GENOMIC DNA]</scope>
    <source>
        <strain evidence="5">2189</strain>
    </source>
</reference>
<dbReference type="Proteomes" id="UP000244989">
    <property type="component" value="Unassembled WGS sequence"/>
</dbReference>
<evidence type="ECO:0000256" key="1">
    <source>
        <dbReference type="SAM" id="MobiDB-lite"/>
    </source>
</evidence>
<keyword evidence="5" id="KW-1185">Reference proteome</keyword>
<sequence>MRTMDTQEKPRNFSDTLKQMWASRPPRIPEDQGGNAHIAGVCEGIGVRYQIDPLLVRVLFVVTTLAVGGGLAAYLLAWGFMPRYGLRTAPLQAIAKPKNTLHPKVIDERSTGWLLLIGFILFSGIIGIGVTFSDADSPGLSGSLFSSSAFFAIALMLAAWYGLHHLTPVPPYGLLPNVDKHPADTDEAPRVNLSEYSSMDPQAHPAPPEWDPLGTAPFAWHLPDPPPRPKKKHSTWRWVLIGFSIALPIVVIAAVIVFFLGATAYSTMRESYEVTSAEDLREEYRSDEAALSLNLYGLDSLDDDTATTPTATAYPLQITLPQEVPVHLVCETSLASTCESGTYNVQAGTDEPTLHLTVVEAPGAPPAHVDHPELSARVDAPTPTR</sequence>
<proteinExistence type="predicted"/>
<evidence type="ECO:0000256" key="2">
    <source>
        <dbReference type="SAM" id="Phobius"/>
    </source>
</evidence>
<feature type="transmembrane region" description="Helical" evidence="2">
    <location>
        <begin position="236"/>
        <end position="260"/>
    </location>
</feature>
<comment type="caution">
    <text evidence="4">The sequence shown here is derived from an EMBL/GenBank/DDBJ whole genome shotgun (WGS) entry which is preliminary data.</text>
</comment>
<dbReference type="EMBL" id="QEEZ01000008">
    <property type="protein sequence ID" value="PWC01759.1"/>
    <property type="molecule type" value="Genomic_DNA"/>
</dbReference>
<dbReference type="AlphaFoldDB" id="A0A2U1T6Z2"/>
<evidence type="ECO:0000313" key="4">
    <source>
        <dbReference type="EMBL" id="PWC01759.1"/>
    </source>
</evidence>
<organism evidence="4 5">
    <name type="scientific">Corynebacterium yudongzhengii</name>
    <dbReference type="NCBI Taxonomy" id="2080740"/>
    <lineage>
        <taxon>Bacteria</taxon>
        <taxon>Bacillati</taxon>
        <taxon>Actinomycetota</taxon>
        <taxon>Actinomycetes</taxon>
        <taxon>Mycobacteriales</taxon>
        <taxon>Corynebacteriaceae</taxon>
        <taxon>Corynebacterium</taxon>
    </lineage>
</organism>
<name>A0A2U1T6Z2_9CORY</name>
<feature type="domain" description="Phage shock protein PspC N-terminal" evidence="3">
    <location>
        <begin position="36"/>
        <end position="83"/>
    </location>
</feature>
<evidence type="ECO:0000259" key="3">
    <source>
        <dbReference type="Pfam" id="PF04024"/>
    </source>
</evidence>
<dbReference type="InterPro" id="IPR007168">
    <property type="entry name" value="Phageshock_PspC_N"/>
</dbReference>